<evidence type="ECO:0000313" key="1">
    <source>
        <dbReference type="EMBL" id="SIQ70754.1"/>
    </source>
</evidence>
<name>A0A1N6UYV0_AQUAC</name>
<dbReference type="EMBL" id="FTMP01000007">
    <property type="protein sequence ID" value="SIQ70754.1"/>
    <property type="molecule type" value="Genomic_DNA"/>
</dbReference>
<dbReference type="Proteomes" id="UP000185841">
    <property type="component" value="Unassembled WGS sequence"/>
</dbReference>
<accession>A0A1N6UYV0</accession>
<dbReference type="Pfam" id="PF06475">
    <property type="entry name" value="Glycolipid_bind"/>
    <property type="match status" value="1"/>
</dbReference>
<sequence>MQQNLAWKPWTNPGVEHLSLAVASDGISASGQLIQSIRGNSIAATYLLTYDERWRFRRLWLKVDNQGQRSLELRRDIRGHWHLNGRPREDLADCQQVMLSATPFTHTALLQSGSLAVGDGERFRVAHVDLLGLRVEPRTQRYQCLQRHASHTLYQCDAEGHEPCELTLDGDGLLVQATGQFIRTSRQMLRQADCA</sequence>
<reference evidence="1 2" key="1">
    <citation type="submission" date="2017-01" db="EMBL/GenBank/DDBJ databases">
        <authorList>
            <person name="Mah S.A."/>
            <person name="Swanson W.J."/>
            <person name="Moy G.W."/>
            <person name="Vacquier V.D."/>
        </authorList>
    </citation>
    <scope>NUCLEOTIDE SEQUENCE [LARGE SCALE GENOMIC DNA]</scope>
    <source>
        <strain evidence="1 2">RU36E</strain>
    </source>
</reference>
<proteinExistence type="predicted"/>
<organism evidence="1 2">
    <name type="scientific">Aquipseudomonas alcaligenes</name>
    <name type="common">Pseudomonas alcaligenes</name>
    <dbReference type="NCBI Taxonomy" id="43263"/>
    <lineage>
        <taxon>Bacteria</taxon>
        <taxon>Pseudomonadati</taxon>
        <taxon>Pseudomonadota</taxon>
        <taxon>Gammaproteobacteria</taxon>
        <taxon>Pseudomonadales</taxon>
        <taxon>Pseudomonadaceae</taxon>
        <taxon>Aquipseudomonas</taxon>
    </lineage>
</organism>
<evidence type="ECO:0008006" key="3">
    <source>
        <dbReference type="Google" id="ProtNLM"/>
    </source>
</evidence>
<dbReference type="RefSeq" id="WP_076427637.1">
    <property type="nucleotide sequence ID" value="NZ_FTMP01000007.1"/>
</dbReference>
<dbReference type="AlphaFoldDB" id="A0A1N6UYV0"/>
<gene>
    <name evidence="1" type="ORF">SAMN05878282_10728</name>
</gene>
<protein>
    <recommendedName>
        <fullName evidence="3">Glycolipid-binding domain-containing protein</fullName>
    </recommendedName>
</protein>
<dbReference type="InterPro" id="IPR009467">
    <property type="entry name" value="Glycolipid-bd_prot_put"/>
</dbReference>
<dbReference type="SUPFAM" id="SSF159275">
    <property type="entry name" value="PA1994-like"/>
    <property type="match status" value="1"/>
</dbReference>
<evidence type="ECO:0000313" key="2">
    <source>
        <dbReference type="Proteomes" id="UP000185841"/>
    </source>
</evidence>